<dbReference type="OrthoDB" id="657467at2759"/>
<dbReference type="FunCoup" id="I1H129">
    <property type="interactions" value="234"/>
</dbReference>
<keyword evidence="4" id="KW-1185">Reference proteome</keyword>
<protein>
    <recommendedName>
        <fullName evidence="5">Late embryogenesis abundant protein LEA-2 subgroup domain-containing protein</fullName>
    </recommendedName>
</protein>
<dbReference type="GeneID" id="104582248"/>
<dbReference type="PANTHER" id="PTHR36480:SF10">
    <property type="entry name" value="LATE EMBRYOGENESIS ABUNDANT PROTEIN LEA-2 SUBGROUP DOMAIN-CONTAINING PROTEIN"/>
    <property type="match status" value="1"/>
</dbReference>
<feature type="transmembrane region" description="Helical" evidence="1">
    <location>
        <begin position="20"/>
        <end position="45"/>
    </location>
</feature>
<proteinExistence type="predicted"/>
<dbReference type="OMA" id="DVRTERY"/>
<accession>I1H129</accession>
<evidence type="ECO:0008006" key="5">
    <source>
        <dbReference type="Google" id="ProtNLM"/>
    </source>
</evidence>
<dbReference type="AlphaFoldDB" id="I1H129"/>
<gene>
    <name evidence="3" type="primary">LOC104582248</name>
    <name evidence="2" type="ORF">BRADI_1g49430v3</name>
</gene>
<evidence type="ECO:0000313" key="2">
    <source>
        <dbReference type="EMBL" id="KQK19628.1"/>
    </source>
</evidence>
<dbReference type="KEGG" id="bdi:104582248"/>
<dbReference type="EnsemblPlants" id="KQK19628">
    <property type="protein sequence ID" value="KQK19628"/>
    <property type="gene ID" value="BRADI_1g49430v3"/>
</dbReference>
<dbReference type="EMBL" id="CM000880">
    <property type="protein sequence ID" value="KQK19628.1"/>
    <property type="molecule type" value="Genomic_DNA"/>
</dbReference>
<evidence type="ECO:0000313" key="3">
    <source>
        <dbReference type="EnsemblPlants" id="KQK19628"/>
    </source>
</evidence>
<reference evidence="2" key="2">
    <citation type="submission" date="2017-06" db="EMBL/GenBank/DDBJ databases">
        <title>WGS assembly of Brachypodium distachyon.</title>
        <authorList>
            <consortium name="The International Brachypodium Initiative"/>
            <person name="Lucas S."/>
            <person name="Harmon-Smith M."/>
            <person name="Lail K."/>
            <person name="Tice H."/>
            <person name="Grimwood J."/>
            <person name="Bruce D."/>
            <person name="Barry K."/>
            <person name="Shu S."/>
            <person name="Lindquist E."/>
            <person name="Wang M."/>
            <person name="Pitluck S."/>
            <person name="Vogel J.P."/>
            <person name="Garvin D.F."/>
            <person name="Mockler T.C."/>
            <person name="Schmutz J."/>
            <person name="Rokhsar D."/>
            <person name="Bevan M.W."/>
        </authorList>
    </citation>
    <scope>NUCLEOTIDE SEQUENCE</scope>
    <source>
        <strain evidence="2">Bd21</strain>
    </source>
</reference>
<evidence type="ECO:0000256" key="1">
    <source>
        <dbReference type="SAM" id="Phobius"/>
    </source>
</evidence>
<organism evidence="2">
    <name type="scientific">Brachypodium distachyon</name>
    <name type="common">Purple false brome</name>
    <name type="synonym">Trachynia distachya</name>
    <dbReference type="NCBI Taxonomy" id="15368"/>
    <lineage>
        <taxon>Eukaryota</taxon>
        <taxon>Viridiplantae</taxon>
        <taxon>Streptophyta</taxon>
        <taxon>Embryophyta</taxon>
        <taxon>Tracheophyta</taxon>
        <taxon>Spermatophyta</taxon>
        <taxon>Magnoliopsida</taxon>
        <taxon>Liliopsida</taxon>
        <taxon>Poales</taxon>
        <taxon>Poaceae</taxon>
        <taxon>BOP clade</taxon>
        <taxon>Pooideae</taxon>
        <taxon>Stipodae</taxon>
        <taxon>Brachypodieae</taxon>
        <taxon>Brachypodium</taxon>
    </lineage>
</organism>
<keyword evidence="1" id="KW-0472">Membrane</keyword>
<evidence type="ECO:0000313" key="4">
    <source>
        <dbReference type="Proteomes" id="UP000008810"/>
    </source>
</evidence>
<sequence length="232" mass="24352">MARAPHNDDDKAPPFRCLDLARLVVAAAMTVLIVAVTAYAVTVVLRPGELSLWVIGGSVSVTRSDDVSSSSSSNLTPTTAMPYNASLGQALTFQLAVRAVNPSGRVRIYYNGTVAKLWAGNSSGQVNSFLGFPFSDVALAPQSTVDSAVLVNTSAAVRSQLDYFQKLGDGIGSVNGSWLVLNGTLTVENYSGHNLPAVQAIYYCSPLLVGGDPDDQDRDVSCTKTPPAAARL</sequence>
<name>I1H129_BRADI</name>
<dbReference type="PANTHER" id="PTHR36480">
    <property type="entry name" value="OS06G0118900 PROTEIN-RELATED"/>
    <property type="match status" value="1"/>
</dbReference>
<keyword evidence="1" id="KW-1133">Transmembrane helix</keyword>
<keyword evidence="1" id="KW-0812">Transmembrane</keyword>
<dbReference type="eggNOG" id="ENOG502R3IC">
    <property type="taxonomic scope" value="Eukaryota"/>
</dbReference>
<dbReference type="HOGENOM" id="CLU_100781_0_0_1"/>
<reference evidence="2 3" key="1">
    <citation type="journal article" date="2010" name="Nature">
        <title>Genome sequencing and analysis of the model grass Brachypodium distachyon.</title>
        <authorList>
            <consortium name="International Brachypodium Initiative"/>
        </authorList>
    </citation>
    <scope>NUCLEOTIDE SEQUENCE [LARGE SCALE GENOMIC DNA]</scope>
    <source>
        <strain evidence="2 3">Bd21</strain>
    </source>
</reference>
<dbReference type="Gramene" id="KQK19628">
    <property type="protein sequence ID" value="KQK19628"/>
    <property type="gene ID" value="BRADI_1g49430v3"/>
</dbReference>
<reference evidence="3" key="3">
    <citation type="submission" date="2018-08" db="UniProtKB">
        <authorList>
            <consortium name="EnsemblPlants"/>
        </authorList>
    </citation>
    <scope>IDENTIFICATION</scope>
    <source>
        <strain evidence="3">cv. Bd21</strain>
    </source>
</reference>
<dbReference type="RefSeq" id="XP_010229952.1">
    <property type="nucleotide sequence ID" value="XM_010231650.3"/>
</dbReference>
<dbReference type="Proteomes" id="UP000008810">
    <property type="component" value="Chromosome 1"/>
</dbReference>